<dbReference type="EMBL" id="NMUH01000319">
    <property type="protein sequence ID" value="MQL76829.1"/>
    <property type="molecule type" value="Genomic_DNA"/>
</dbReference>
<feature type="compositionally biased region" description="Polar residues" evidence="1">
    <location>
        <begin position="381"/>
        <end position="397"/>
    </location>
</feature>
<evidence type="ECO:0000256" key="1">
    <source>
        <dbReference type="SAM" id="MobiDB-lite"/>
    </source>
</evidence>
<gene>
    <name evidence="2" type="ORF">Taro_009222</name>
</gene>
<protein>
    <submittedName>
        <fullName evidence="2">Uncharacterized protein</fullName>
    </submittedName>
</protein>
<organism evidence="2 3">
    <name type="scientific">Colocasia esculenta</name>
    <name type="common">Wild taro</name>
    <name type="synonym">Arum esculentum</name>
    <dbReference type="NCBI Taxonomy" id="4460"/>
    <lineage>
        <taxon>Eukaryota</taxon>
        <taxon>Viridiplantae</taxon>
        <taxon>Streptophyta</taxon>
        <taxon>Embryophyta</taxon>
        <taxon>Tracheophyta</taxon>
        <taxon>Spermatophyta</taxon>
        <taxon>Magnoliopsida</taxon>
        <taxon>Liliopsida</taxon>
        <taxon>Araceae</taxon>
        <taxon>Aroideae</taxon>
        <taxon>Colocasieae</taxon>
        <taxon>Colocasia</taxon>
    </lineage>
</organism>
<evidence type="ECO:0000313" key="3">
    <source>
        <dbReference type="Proteomes" id="UP000652761"/>
    </source>
</evidence>
<comment type="caution">
    <text evidence="2">The sequence shown here is derived from an EMBL/GenBank/DDBJ whole genome shotgun (WGS) entry which is preliminary data.</text>
</comment>
<dbReference type="Proteomes" id="UP000652761">
    <property type="component" value="Unassembled WGS sequence"/>
</dbReference>
<proteinExistence type="predicted"/>
<feature type="region of interest" description="Disordered" evidence="1">
    <location>
        <begin position="381"/>
        <end position="450"/>
    </location>
</feature>
<feature type="compositionally biased region" description="Low complexity" evidence="1">
    <location>
        <begin position="418"/>
        <end position="444"/>
    </location>
</feature>
<keyword evidence="3" id="KW-1185">Reference proteome</keyword>
<accession>A0A843U9D8</accession>
<dbReference type="AlphaFoldDB" id="A0A843U9D8"/>
<sequence>MRPRKLVGLARGFCFEFSYPGSVEYRELELGGATGSGGINFGATVHPEEMGSSFEICEITESKDELDLLYHSKGLNPIKCKPKMDVRDGKQTRHDEHELSQLIETVDRRMSRIRVPQQHGMDLLRKHALKKPVRGGASQVLGTGISESVTLKQALRRLCISQASETAAMKRFSRPIRQSGVSEAGTIKRLYAAVVVQANQSLDEEKGKLLEISLVPEKAAAEVPCQRAGSSDVPGVNKPNKSIETFPHSSADITRRGMKPRIQDVISSASPDSGSKSEALVGQIIKGKSNSHLSTSSCKPGGELSKAHIGPRLIKPIFVNKNIRKKLRHGSAPVSGSYITSDKVNKVDAAATEGTVGSQKKECTLTLATNVNHSTIASTTKGCTTAIPESTPTSGNTDRVFGGKTGEGLKTREKGECSQSSKSSLGDYSSSTSISDESNQSTSSGHGNRSKVASTFVLEGEHVEDKSGLPGPMDKMSNLLFPPNSGHVVMMEIDICHGFDDILR</sequence>
<reference evidence="2" key="1">
    <citation type="submission" date="2017-07" db="EMBL/GenBank/DDBJ databases">
        <title>Taro Niue Genome Assembly and Annotation.</title>
        <authorList>
            <person name="Atibalentja N."/>
            <person name="Keating K."/>
            <person name="Fields C.J."/>
        </authorList>
    </citation>
    <scope>NUCLEOTIDE SEQUENCE</scope>
    <source>
        <strain evidence="2">Niue_2</strain>
        <tissue evidence="2">Leaf</tissue>
    </source>
</reference>
<evidence type="ECO:0000313" key="2">
    <source>
        <dbReference type="EMBL" id="MQL76829.1"/>
    </source>
</evidence>
<name>A0A843U9D8_COLES</name>
<feature type="compositionally biased region" description="Basic and acidic residues" evidence="1">
    <location>
        <begin position="407"/>
        <end position="416"/>
    </location>
</feature>
<feature type="region of interest" description="Disordered" evidence="1">
    <location>
        <begin position="225"/>
        <end position="257"/>
    </location>
</feature>
<feature type="compositionally biased region" description="Polar residues" evidence="1">
    <location>
        <begin position="239"/>
        <end position="252"/>
    </location>
</feature>
<dbReference type="OrthoDB" id="1742272at2759"/>